<dbReference type="PANTHER" id="PTHR24252:SF16">
    <property type="entry name" value="TRANSMEMBRANE SERINE PROTEASE 15"/>
    <property type="match status" value="1"/>
</dbReference>
<evidence type="ECO:0000313" key="5">
    <source>
        <dbReference type="Proteomes" id="UP000765507"/>
    </source>
</evidence>
<dbReference type="PROSITE" id="PS00135">
    <property type="entry name" value="TRYPSIN_SER"/>
    <property type="match status" value="1"/>
</dbReference>
<accession>A0A8T1T7C2</accession>
<dbReference type="CDD" id="cd00190">
    <property type="entry name" value="Tryp_SPc"/>
    <property type="match status" value="1"/>
</dbReference>
<keyword evidence="4" id="KW-0812">Transmembrane</keyword>
<dbReference type="EMBL" id="JAHGAV010000030">
    <property type="protein sequence ID" value="KAG6936684.1"/>
    <property type="molecule type" value="Genomic_DNA"/>
</dbReference>
<keyword evidence="5" id="KW-1185">Reference proteome</keyword>
<dbReference type="Proteomes" id="UP000765507">
    <property type="component" value="Unassembled WGS sequence"/>
</dbReference>
<dbReference type="SUPFAM" id="SSF50494">
    <property type="entry name" value="Trypsin-like serine proteases"/>
    <property type="match status" value="1"/>
</dbReference>
<dbReference type="InterPro" id="IPR033116">
    <property type="entry name" value="TRYPSIN_SER"/>
</dbReference>
<sequence>SIAGWGRTTYQGSTANILQEAEVSLITNEKCQQWMPEYNITENMMCAGYDEGGVDSCQGDSGGSLMSQDNNRWLLAGVISFGYRCALPQRPGVYVRVTQFVDWIKQFIH</sequence>
<dbReference type="PANTHER" id="PTHR24252">
    <property type="entry name" value="ACROSIN-RELATED"/>
    <property type="match status" value="1"/>
</dbReference>
<dbReference type="Pfam" id="PF00089">
    <property type="entry name" value="Trypsin"/>
    <property type="match status" value="1"/>
</dbReference>
<comment type="caution">
    <text evidence="4">The sequence shown here is derived from an EMBL/GenBank/DDBJ whole genome shotgun (WGS) entry which is preliminary data.</text>
</comment>
<keyword evidence="4" id="KW-0378">Hydrolase</keyword>
<dbReference type="GO" id="GO:0006508">
    <property type="term" value="P:proteolysis"/>
    <property type="evidence" value="ECO:0007669"/>
    <property type="project" value="UniProtKB-KW"/>
</dbReference>
<dbReference type="FunFam" id="2.40.10.10:FF:000002">
    <property type="entry name" value="Transmembrane protease serine"/>
    <property type="match status" value="1"/>
</dbReference>
<evidence type="ECO:0000256" key="1">
    <source>
        <dbReference type="ARBA" id="ARBA00023157"/>
    </source>
</evidence>
<dbReference type="Gene3D" id="2.40.10.10">
    <property type="entry name" value="Trypsin-like serine proteases"/>
    <property type="match status" value="1"/>
</dbReference>
<keyword evidence="1" id="KW-1015">Disulfide bond</keyword>
<keyword evidence="4" id="KW-0472">Membrane</keyword>
<dbReference type="SMART" id="SM00020">
    <property type="entry name" value="Tryp_SPc"/>
    <property type="match status" value="1"/>
</dbReference>
<dbReference type="InterPro" id="IPR043504">
    <property type="entry name" value="Peptidase_S1_PA_chymotrypsin"/>
</dbReference>
<feature type="non-terminal residue" evidence="4">
    <location>
        <position position="109"/>
    </location>
</feature>
<dbReference type="InterPro" id="IPR009003">
    <property type="entry name" value="Peptidase_S1_PA"/>
</dbReference>
<dbReference type="AlphaFoldDB" id="A0A8T1T7C2"/>
<keyword evidence="4" id="KW-0645">Protease</keyword>
<name>A0A8T1T7C2_CHESE</name>
<feature type="domain" description="Peptidase S1" evidence="3">
    <location>
        <begin position="1"/>
        <end position="109"/>
    </location>
</feature>
<evidence type="ECO:0000313" key="4">
    <source>
        <dbReference type="EMBL" id="KAG6936684.1"/>
    </source>
</evidence>
<reference evidence="4 5" key="1">
    <citation type="journal article" date="2020" name="G3 (Bethesda)">
        <title>Draft Genome of the Common Snapping Turtle, Chelydra serpentina, a Model for Phenotypic Plasticity in Reptiles.</title>
        <authorList>
            <person name="Das D."/>
            <person name="Singh S.K."/>
            <person name="Bierstedt J."/>
            <person name="Erickson A."/>
            <person name="Galli G.L.J."/>
            <person name="Crossley D.A. 2nd"/>
            <person name="Rhen T."/>
        </authorList>
    </citation>
    <scope>NUCLEOTIDE SEQUENCE [LARGE SCALE GENOMIC DNA]</scope>
    <source>
        <strain evidence="4">KW</strain>
    </source>
</reference>
<dbReference type="GO" id="GO:0004252">
    <property type="term" value="F:serine-type endopeptidase activity"/>
    <property type="evidence" value="ECO:0007669"/>
    <property type="project" value="InterPro"/>
</dbReference>
<dbReference type="InterPro" id="IPR001254">
    <property type="entry name" value="Trypsin_dom"/>
</dbReference>
<evidence type="ECO:0000256" key="2">
    <source>
        <dbReference type="ARBA" id="ARBA00024195"/>
    </source>
</evidence>
<dbReference type="PROSITE" id="PS50240">
    <property type="entry name" value="TRYPSIN_DOM"/>
    <property type="match status" value="1"/>
</dbReference>
<comment type="similarity">
    <text evidence="2">Belongs to the peptidase S1 family. CLIP subfamily.</text>
</comment>
<protein>
    <submittedName>
        <fullName evidence="4">Transmembrane protease, serine 15</fullName>
    </submittedName>
</protein>
<gene>
    <name evidence="4" type="ORF">G0U57_011678</name>
</gene>
<organism evidence="4 5">
    <name type="scientific">Chelydra serpentina</name>
    <name type="common">Snapping turtle</name>
    <name type="synonym">Testudo serpentina</name>
    <dbReference type="NCBI Taxonomy" id="8475"/>
    <lineage>
        <taxon>Eukaryota</taxon>
        <taxon>Metazoa</taxon>
        <taxon>Chordata</taxon>
        <taxon>Craniata</taxon>
        <taxon>Vertebrata</taxon>
        <taxon>Euteleostomi</taxon>
        <taxon>Archelosauria</taxon>
        <taxon>Testudinata</taxon>
        <taxon>Testudines</taxon>
        <taxon>Cryptodira</taxon>
        <taxon>Durocryptodira</taxon>
        <taxon>Americhelydia</taxon>
        <taxon>Chelydroidea</taxon>
        <taxon>Chelydridae</taxon>
        <taxon>Chelydra</taxon>
    </lineage>
</organism>
<proteinExistence type="inferred from homology"/>
<evidence type="ECO:0000259" key="3">
    <source>
        <dbReference type="PROSITE" id="PS50240"/>
    </source>
</evidence>
<dbReference type="OrthoDB" id="425190at2759"/>